<sequence>MAVTRFVPSWSTLLAGAAISTLTSTRLAASPRLKSLRTVKKLVALLLFLTWRNLPLVWHVDLFGLIPLIRLRIWLRGAEKVLAIAKDPFDTKVITKGWVGFDAADWNCHMSNSSYPRALDAARFKWLIEVVGPAMGVEKIWSPLAQTSFFFQSEIPAFAAYEIDVHITAWDDKWIYYTARFTTAPKKGSKERTLNCVALSRSCFKLQGSRLSIPPVRVLSLSGVGPDRSNWERTLALRKERKGRAWLKYGGEKVAHRAGKLPAGTEFKEVPEWEDDGMGVYEERRLAGLAVVERFGDVSGWEEL</sequence>
<evidence type="ECO:0008006" key="4">
    <source>
        <dbReference type="Google" id="ProtNLM"/>
    </source>
</evidence>
<evidence type="ECO:0000313" key="2">
    <source>
        <dbReference type="EMBL" id="ORY76860.1"/>
    </source>
</evidence>
<organism evidence="2 3">
    <name type="scientific">Leucosporidium creatinivorum</name>
    <dbReference type="NCBI Taxonomy" id="106004"/>
    <lineage>
        <taxon>Eukaryota</taxon>
        <taxon>Fungi</taxon>
        <taxon>Dikarya</taxon>
        <taxon>Basidiomycota</taxon>
        <taxon>Pucciniomycotina</taxon>
        <taxon>Microbotryomycetes</taxon>
        <taxon>Leucosporidiales</taxon>
        <taxon>Leucosporidium</taxon>
    </lineage>
</organism>
<dbReference type="InterPro" id="IPR029069">
    <property type="entry name" value="HotDog_dom_sf"/>
</dbReference>
<comment type="similarity">
    <text evidence="1">Belongs to the lcsJ thioesterase family.</text>
</comment>
<dbReference type="Proteomes" id="UP000193467">
    <property type="component" value="Unassembled WGS sequence"/>
</dbReference>
<dbReference type="SUPFAM" id="SSF54637">
    <property type="entry name" value="Thioesterase/thiol ester dehydrase-isomerase"/>
    <property type="match status" value="1"/>
</dbReference>
<protein>
    <recommendedName>
        <fullName evidence="4">Thioesterase-like superfamily-domain-containing protein</fullName>
    </recommendedName>
</protein>
<proteinExistence type="inferred from homology"/>
<comment type="caution">
    <text evidence="2">The sequence shown here is derived from an EMBL/GenBank/DDBJ whole genome shotgun (WGS) entry which is preliminary data.</text>
</comment>
<dbReference type="EMBL" id="MCGR01000033">
    <property type="protein sequence ID" value="ORY76860.1"/>
    <property type="molecule type" value="Genomic_DNA"/>
</dbReference>
<dbReference type="InParanoid" id="A0A1Y2EZ69"/>
<evidence type="ECO:0000256" key="1">
    <source>
        <dbReference type="ARBA" id="ARBA00038476"/>
    </source>
</evidence>
<accession>A0A1Y2EZ69</accession>
<dbReference type="AlphaFoldDB" id="A0A1Y2EZ69"/>
<name>A0A1Y2EZ69_9BASI</name>
<dbReference type="PANTHER" id="PTHR12475:SF4">
    <property type="entry name" value="PROTEIN THEM6"/>
    <property type="match status" value="1"/>
</dbReference>
<dbReference type="OrthoDB" id="265761at2759"/>
<reference evidence="2 3" key="1">
    <citation type="submission" date="2016-07" db="EMBL/GenBank/DDBJ databases">
        <title>Pervasive Adenine N6-methylation of Active Genes in Fungi.</title>
        <authorList>
            <consortium name="DOE Joint Genome Institute"/>
            <person name="Mondo S.J."/>
            <person name="Dannebaum R.O."/>
            <person name="Kuo R.C."/>
            <person name="Labutti K."/>
            <person name="Haridas S."/>
            <person name="Kuo A."/>
            <person name="Salamov A."/>
            <person name="Ahrendt S.R."/>
            <person name="Lipzen A."/>
            <person name="Sullivan W."/>
            <person name="Andreopoulos W.B."/>
            <person name="Clum A."/>
            <person name="Lindquist E."/>
            <person name="Daum C."/>
            <person name="Ramamoorthy G.K."/>
            <person name="Gryganskyi A."/>
            <person name="Culley D."/>
            <person name="Magnuson J.K."/>
            <person name="James T.Y."/>
            <person name="O'Malley M.A."/>
            <person name="Stajich J.E."/>
            <person name="Spatafora J.W."/>
            <person name="Visel A."/>
            <person name="Grigoriev I.V."/>
        </authorList>
    </citation>
    <scope>NUCLEOTIDE SEQUENCE [LARGE SCALE GENOMIC DNA]</scope>
    <source>
        <strain evidence="2 3">62-1032</strain>
    </source>
</reference>
<dbReference type="InterPro" id="IPR051490">
    <property type="entry name" value="THEM6_lcsJ_thioesterase"/>
</dbReference>
<dbReference type="Pfam" id="PF13279">
    <property type="entry name" value="4HBT_2"/>
    <property type="match status" value="1"/>
</dbReference>
<evidence type="ECO:0000313" key="3">
    <source>
        <dbReference type="Proteomes" id="UP000193467"/>
    </source>
</evidence>
<dbReference type="Gene3D" id="3.10.129.10">
    <property type="entry name" value="Hotdog Thioesterase"/>
    <property type="match status" value="1"/>
</dbReference>
<keyword evidence="3" id="KW-1185">Reference proteome</keyword>
<gene>
    <name evidence="2" type="ORF">BCR35DRAFT_292370</name>
</gene>
<dbReference type="PANTHER" id="PTHR12475">
    <property type="match status" value="1"/>
</dbReference>